<accession>A0ABD4XGM3</accession>
<evidence type="ECO:0000313" key="4">
    <source>
        <dbReference type="Proteomes" id="UP001215461"/>
    </source>
</evidence>
<feature type="transmembrane region" description="Helical" evidence="1">
    <location>
        <begin position="312"/>
        <end position="334"/>
    </location>
</feature>
<name>A0ABD4XGM3_WEIPA</name>
<feature type="domain" description="Acyltransferase 3" evidence="2">
    <location>
        <begin position="8"/>
        <end position="332"/>
    </location>
</feature>
<feature type="transmembrane region" description="Helical" evidence="1">
    <location>
        <begin position="153"/>
        <end position="173"/>
    </location>
</feature>
<gene>
    <name evidence="3" type="ORF">G9403_01385</name>
</gene>
<keyword evidence="3" id="KW-0808">Transferase</keyword>
<dbReference type="PANTHER" id="PTHR37312">
    <property type="entry name" value="MEMBRANE-BOUND ACYLTRANSFERASE YKRP-RELATED"/>
    <property type="match status" value="1"/>
</dbReference>
<dbReference type="InterPro" id="IPR002656">
    <property type="entry name" value="Acyl_transf_3_dom"/>
</dbReference>
<dbReference type="RefSeq" id="WP_002827401.1">
    <property type="nucleotide sequence ID" value="NZ_CABKOP010000013.1"/>
</dbReference>
<reference evidence="3 4" key="1">
    <citation type="submission" date="2020-03" db="EMBL/GenBank/DDBJ databases">
        <title>Comparative genomics of Weissella paramesenteroides.</title>
        <authorList>
            <person name="Kant R."/>
            <person name="Takala T."/>
            <person name="Saris P."/>
        </authorList>
    </citation>
    <scope>NUCLEOTIDE SEQUENCE [LARGE SCALE GENOMIC DNA]</scope>
    <source>
        <strain evidence="3 4">SJ27-4</strain>
    </source>
</reference>
<feature type="transmembrane region" description="Helical" evidence="1">
    <location>
        <begin position="240"/>
        <end position="261"/>
    </location>
</feature>
<dbReference type="Pfam" id="PF01757">
    <property type="entry name" value="Acyl_transf_3"/>
    <property type="match status" value="1"/>
</dbReference>
<dbReference type="EMBL" id="JAANXN010000002">
    <property type="protein sequence ID" value="MDF8370311.1"/>
    <property type="molecule type" value="Genomic_DNA"/>
</dbReference>
<dbReference type="Proteomes" id="UP001215461">
    <property type="component" value="Unassembled WGS sequence"/>
</dbReference>
<dbReference type="KEGG" id="wpa:CO680_04520"/>
<feature type="transmembrane region" description="Helical" evidence="1">
    <location>
        <begin position="179"/>
        <end position="196"/>
    </location>
</feature>
<dbReference type="PANTHER" id="PTHR37312:SF1">
    <property type="entry name" value="MEMBRANE-BOUND ACYLTRANSFERASE YKRP-RELATED"/>
    <property type="match status" value="1"/>
</dbReference>
<protein>
    <submittedName>
        <fullName evidence="3">Acyltransferase</fullName>
    </submittedName>
</protein>
<evidence type="ECO:0000313" key="3">
    <source>
        <dbReference type="EMBL" id="MDF8370311.1"/>
    </source>
</evidence>
<feature type="transmembrane region" description="Helical" evidence="1">
    <location>
        <begin position="208"/>
        <end position="228"/>
    </location>
</feature>
<organism evidence="3 4">
    <name type="scientific">Weissella paramesenteroides</name>
    <name type="common">Leuconostoc paramesenteroides</name>
    <dbReference type="NCBI Taxonomy" id="1249"/>
    <lineage>
        <taxon>Bacteria</taxon>
        <taxon>Bacillati</taxon>
        <taxon>Bacillota</taxon>
        <taxon>Bacilli</taxon>
        <taxon>Lactobacillales</taxon>
        <taxon>Lactobacillaceae</taxon>
        <taxon>Weissella</taxon>
    </lineage>
</organism>
<keyword evidence="3" id="KW-0012">Acyltransferase</keyword>
<dbReference type="AlphaFoldDB" id="A0ABD4XGM3"/>
<proteinExistence type="predicted"/>
<sequence>MTTSKRNLSFDIARAMAIYLVIIGHSMTGLWGTWQSNFVFAANLPVFFIISGYFYHSKKMKDVIQTGINTLLIPFFIVTILYIGLRTIIGEFIQHIHYLNFQTLLPLIYGNGATAHSPFGFDLSSHAGAVWFLPTMFIANIIFHLLMKSNKEFIRFIIVIILFGTGYTLAQYAYFPWSIQAALEVQIYYLFGYWLAKIVKKYSEKKVFTNLPLLIVGLVFWIMSATSGTYELNRGLADNMLMAVLGGIGSAVVLLGIAFFIEKHWQKLANLLSYVGQYSLVLLCIHSMDIGLLDSEIMHFFQSQAWFLKDSLIAYIGLMLARILYTTFFTWILLKIKFIYQLFVDRNFPLKKL</sequence>
<evidence type="ECO:0000259" key="2">
    <source>
        <dbReference type="Pfam" id="PF01757"/>
    </source>
</evidence>
<dbReference type="GO" id="GO:0016746">
    <property type="term" value="F:acyltransferase activity"/>
    <property type="evidence" value="ECO:0007669"/>
    <property type="project" value="UniProtKB-KW"/>
</dbReference>
<dbReference type="InterPro" id="IPR052734">
    <property type="entry name" value="Nod_factor_acetyltransferase"/>
</dbReference>
<keyword evidence="1" id="KW-1133">Transmembrane helix</keyword>
<feature type="transmembrane region" description="Helical" evidence="1">
    <location>
        <begin position="68"/>
        <end position="89"/>
    </location>
</feature>
<feature type="transmembrane region" description="Helical" evidence="1">
    <location>
        <begin position="128"/>
        <end position="146"/>
    </location>
</feature>
<feature type="transmembrane region" description="Helical" evidence="1">
    <location>
        <begin position="38"/>
        <end position="56"/>
    </location>
</feature>
<evidence type="ECO:0000256" key="1">
    <source>
        <dbReference type="SAM" id="Phobius"/>
    </source>
</evidence>
<feature type="transmembrane region" description="Helical" evidence="1">
    <location>
        <begin position="268"/>
        <end position="292"/>
    </location>
</feature>
<keyword evidence="1" id="KW-0472">Membrane</keyword>
<comment type="caution">
    <text evidence="3">The sequence shown here is derived from an EMBL/GenBank/DDBJ whole genome shotgun (WGS) entry which is preliminary data.</text>
</comment>
<keyword evidence="1" id="KW-0812">Transmembrane</keyword>
<feature type="transmembrane region" description="Helical" evidence="1">
    <location>
        <begin position="12"/>
        <end position="32"/>
    </location>
</feature>